<comment type="caution">
    <text evidence="1">The sequence shown here is derived from an EMBL/GenBank/DDBJ whole genome shotgun (WGS) entry which is preliminary data.</text>
</comment>
<organism evidence="1 2">
    <name type="scientific">Ruminiclostridium papyrosolvens C7</name>
    <dbReference type="NCBI Taxonomy" id="1330534"/>
    <lineage>
        <taxon>Bacteria</taxon>
        <taxon>Bacillati</taxon>
        <taxon>Bacillota</taxon>
        <taxon>Clostridia</taxon>
        <taxon>Eubacteriales</taxon>
        <taxon>Oscillospiraceae</taxon>
        <taxon>Ruminiclostridium</taxon>
    </lineage>
</organism>
<reference evidence="1 2" key="1">
    <citation type="journal article" date="2013" name="Genome Announc.">
        <title>Draft Genome Sequence of the Cellulolytic Bacterium Clostridium papyrosolvens C7 (ATCC 700395).</title>
        <authorList>
            <person name="Zepeda V."/>
            <person name="Dassa B."/>
            <person name="Borovok I."/>
            <person name="Lamed R."/>
            <person name="Bayer E.A."/>
            <person name="Cate J.H."/>
        </authorList>
    </citation>
    <scope>NUCLEOTIDE SEQUENCE [LARGE SCALE GENOMIC DNA]</scope>
    <source>
        <strain evidence="1 2">C7</strain>
    </source>
</reference>
<evidence type="ECO:0000313" key="2">
    <source>
        <dbReference type="Proteomes" id="UP000016860"/>
    </source>
</evidence>
<evidence type="ECO:0000313" key="1">
    <source>
        <dbReference type="EMBL" id="EPR13452.1"/>
    </source>
</evidence>
<name>U4R6A0_9FIRM</name>
<dbReference type="AlphaFoldDB" id="U4R6A0"/>
<protein>
    <submittedName>
        <fullName evidence="1">Uncharacterized protein</fullName>
    </submittedName>
</protein>
<gene>
    <name evidence="1" type="ORF">L323_04155</name>
</gene>
<proteinExistence type="predicted"/>
<dbReference type="PATRIC" id="fig|1330534.3.peg.832"/>
<sequence length="74" mass="8649">MGYLSILEVKNQTIELYKKLHQSHDLHSFICFGSTYEDCMPYVDIDNKGYHIKCYERGKLIQDNVTSSIDELLC</sequence>
<accession>U4R6A0</accession>
<dbReference type="Proteomes" id="UP000016860">
    <property type="component" value="Unassembled WGS sequence"/>
</dbReference>
<dbReference type="STRING" id="1330534.L323_04155"/>
<dbReference type="EMBL" id="ATAY01000020">
    <property type="protein sequence ID" value="EPR13452.1"/>
    <property type="molecule type" value="Genomic_DNA"/>
</dbReference>